<evidence type="ECO:0000313" key="2">
    <source>
        <dbReference type="EMBL" id="CAL5996009.1"/>
    </source>
</evidence>
<evidence type="ECO:0000313" key="1">
    <source>
        <dbReference type="EMBL" id="CAI9971273.1"/>
    </source>
</evidence>
<accession>A0AA86RAY2</accession>
<protein>
    <submittedName>
        <fullName evidence="1">Uncharacterized protein</fullName>
    </submittedName>
</protein>
<name>A0AA86RAY2_9EUKA</name>
<dbReference type="Proteomes" id="UP001642409">
    <property type="component" value="Unassembled WGS sequence"/>
</dbReference>
<comment type="caution">
    <text evidence="1">The sequence shown here is derived from an EMBL/GenBank/DDBJ whole genome shotgun (WGS) entry which is preliminary data.</text>
</comment>
<dbReference type="AlphaFoldDB" id="A0AA86RAY2"/>
<organism evidence="1">
    <name type="scientific">Hexamita inflata</name>
    <dbReference type="NCBI Taxonomy" id="28002"/>
    <lineage>
        <taxon>Eukaryota</taxon>
        <taxon>Metamonada</taxon>
        <taxon>Diplomonadida</taxon>
        <taxon>Hexamitidae</taxon>
        <taxon>Hexamitinae</taxon>
        <taxon>Hexamita</taxon>
    </lineage>
</organism>
<evidence type="ECO:0000313" key="3">
    <source>
        <dbReference type="Proteomes" id="UP001642409"/>
    </source>
</evidence>
<proteinExistence type="predicted"/>
<reference evidence="1" key="1">
    <citation type="submission" date="2023-06" db="EMBL/GenBank/DDBJ databases">
        <authorList>
            <person name="Kurt Z."/>
        </authorList>
    </citation>
    <scope>NUCLEOTIDE SEQUENCE</scope>
</reference>
<dbReference type="EMBL" id="CAXDID020000034">
    <property type="protein sequence ID" value="CAL5996009.1"/>
    <property type="molecule type" value="Genomic_DNA"/>
</dbReference>
<gene>
    <name evidence="2" type="ORF">HINF_LOCUS14461</name>
    <name evidence="1" type="ORF">HINF_LOCUS58918</name>
</gene>
<keyword evidence="3" id="KW-1185">Reference proteome</keyword>
<dbReference type="EMBL" id="CATOUU010001090">
    <property type="protein sequence ID" value="CAI9971273.1"/>
    <property type="molecule type" value="Genomic_DNA"/>
</dbReference>
<dbReference type="SUPFAM" id="SSF52047">
    <property type="entry name" value="RNI-like"/>
    <property type="match status" value="1"/>
</dbReference>
<reference evidence="2 3" key="2">
    <citation type="submission" date="2024-07" db="EMBL/GenBank/DDBJ databases">
        <authorList>
            <person name="Akdeniz Z."/>
        </authorList>
    </citation>
    <scope>NUCLEOTIDE SEQUENCE [LARGE SCALE GENOMIC DNA]</scope>
</reference>
<sequence length="362" mass="41068">MPPKQAVLPELLYSHQTNITNFATNIAKFPLVFDKKIPRTFTELYTNSLQQLNLACIPCLQLVVKANKPIQQLHLFSLIPEMPSCQVLAQVLSECTDVQSIMITDCKFSDECLAALLSFTNPQISMLTFIKLQTDFQTLITLLALGNNKLTLKIIQTNIAPQDYVFLEKVLGSELSHNIVGLSLPKLINLKNAKQLKYFEVIEDQLGRDQIQQIINEQDVQISSSGNLLGLVHNILIQKIIQGQEVKIQQIQNHKQLITLQLQLYKTQLFKKFEKISFQQIYMSLTTKIEQVKNTLTLQIVQNFLSTQVQTDPIIISLLNQNPVRDGQLEYLGVINADEVQDIQPGVLKCVVIGQQVFEQKQ</sequence>